<proteinExistence type="predicted"/>
<feature type="compositionally biased region" description="Pro residues" evidence="1">
    <location>
        <begin position="10"/>
        <end position="23"/>
    </location>
</feature>
<evidence type="ECO:0000256" key="1">
    <source>
        <dbReference type="SAM" id="MobiDB-lite"/>
    </source>
</evidence>
<accession>A0A8T0WKK4</accession>
<dbReference type="EMBL" id="CM029038">
    <property type="protein sequence ID" value="KAG2650141.1"/>
    <property type="molecule type" value="Genomic_DNA"/>
</dbReference>
<feature type="region of interest" description="Disordered" evidence="1">
    <location>
        <begin position="1"/>
        <end position="30"/>
    </location>
</feature>
<dbReference type="AlphaFoldDB" id="A0A8T0WKK4"/>
<evidence type="ECO:0000313" key="2">
    <source>
        <dbReference type="EMBL" id="KAG2650141.1"/>
    </source>
</evidence>
<name>A0A8T0WKK4_PANVG</name>
<keyword evidence="3" id="KW-1185">Reference proteome</keyword>
<protein>
    <submittedName>
        <fullName evidence="2">Uncharacterized protein</fullName>
    </submittedName>
</protein>
<dbReference type="Proteomes" id="UP000823388">
    <property type="component" value="Chromosome 1N"/>
</dbReference>
<evidence type="ECO:0000313" key="3">
    <source>
        <dbReference type="Proteomes" id="UP000823388"/>
    </source>
</evidence>
<sequence length="127" mass="13672">MQQGLRHAPNPHPHPPPPPPPTRAPRTSTSVLRRRGVDAAVDHVATYYEHKARSSTPSLQGFQGLHVLMYPSDCRCEFKPLQHTFLWTCGGGGGVDRGVAAVLAALWSWDGGEADDALELATAGEVL</sequence>
<gene>
    <name evidence="2" type="ORF">PVAP13_1NG136919</name>
</gene>
<comment type="caution">
    <text evidence="2">The sequence shown here is derived from an EMBL/GenBank/DDBJ whole genome shotgun (WGS) entry which is preliminary data.</text>
</comment>
<reference evidence="2" key="1">
    <citation type="submission" date="2020-05" db="EMBL/GenBank/DDBJ databases">
        <title>WGS assembly of Panicum virgatum.</title>
        <authorList>
            <person name="Lovell J.T."/>
            <person name="Jenkins J."/>
            <person name="Shu S."/>
            <person name="Juenger T.E."/>
            <person name="Schmutz J."/>
        </authorList>
    </citation>
    <scope>NUCLEOTIDE SEQUENCE</scope>
    <source>
        <strain evidence="2">AP13</strain>
    </source>
</reference>
<organism evidence="2 3">
    <name type="scientific">Panicum virgatum</name>
    <name type="common">Blackwell switchgrass</name>
    <dbReference type="NCBI Taxonomy" id="38727"/>
    <lineage>
        <taxon>Eukaryota</taxon>
        <taxon>Viridiplantae</taxon>
        <taxon>Streptophyta</taxon>
        <taxon>Embryophyta</taxon>
        <taxon>Tracheophyta</taxon>
        <taxon>Spermatophyta</taxon>
        <taxon>Magnoliopsida</taxon>
        <taxon>Liliopsida</taxon>
        <taxon>Poales</taxon>
        <taxon>Poaceae</taxon>
        <taxon>PACMAD clade</taxon>
        <taxon>Panicoideae</taxon>
        <taxon>Panicodae</taxon>
        <taxon>Paniceae</taxon>
        <taxon>Panicinae</taxon>
        <taxon>Panicum</taxon>
        <taxon>Panicum sect. Hiantes</taxon>
    </lineage>
</organism>